<evidence type="ECO:0000256" key="3">
    <source>
        <dbReference type="ARBA" id="ARBA00022833"/>
    </source>
</evidence>
<dbReference type="Pfam" id="PF03226">
    <property type="entry name" value="Yippee-Mis18"/>
    <property type="match status" value="1"/>
</dbReference>
<reference evidence="6 7" key="1">
    <citation type="journal article" date="2015" name="Fungal Genet. Biol.">
        <title>Evolution of novel wood decay mechanisms in Agaricales revealed by the genome sequences of Fistulina hepatica and Cylindrobasidium torrendii.</title>
        <authorList>
            <person name="Floudas D."/>
            <person name="Held B.W."/>
            <person name="Riley R."/>
            <person name="Nagy L.G."/>
            <person name="Koehler G."/>
            <person name="Ransdell A.S."/>
            <person name="Younus H."/>
            <person name="Chow J."/>
            <person name="Chiniquy J."/>
            <person name="Lipzen A."/>
            <person name="Tritt A."/>
            <person name="Sun H."/>
            <person name="Haridas S."/>
            <person name="LaButti K."/>
            <person name="Ohm R.A."/>
            <person name="Kues U."/>
            <person name="Blanchette R.A."/>
            <person name="Grigoriev I.V."/>
            <person name="Minto R.E."/>
            <person name="Hibbett D.S."/>
        </authorList>
    </citation>
    <scope>NUCLEOTIDE SEQUENCE [LARGE SCALE GENOMIC DNA]</scope>
    <source>
        <strain evidence="6 7">ATCC 64428</strain>
    </source>
</reference>
<comment type="similarity">
    <text evidence="1 4">Belongs to the yippee family.</text>
</comment>
<name>A0A0D7AHL0_9AGAR</name>
<dbReference type="PROSITE" id="PS51792">
    <property type="entry name" value="YIPPEE"/>
    <property type="match status" value="1"/>
</dbReference>
<dbReference type="Proteomes" id="UP000054144">
    <property type="component" value="Unassembled WGS sequence"/>
</dbReference>
<dbReference type="AlphaFoldDB" id="A0A0D7AHL0"/>
<dbReference type="InterPro" id="IPR004910">
    <property type="entry name" value="Yippee/Mis18/Cereblon"/>
</dbReference>
<sequence>MGMSYRRYLAGERVFGCARCKTHLATIHQMRSRAFTGQHGRAYLFDNVVNVTEGGSCDRPMTTGLHTVCDIFCVKCGTVLGWKYIYAYEESQRYKEGKFILERNLLMDVQ</sequence>
<evidence type="ECO:0000313" key="6">
    <source>
        <dbReference type="EMBL" id="KIY51355.1"/>
    </source>
</evidence>
<protein>
    <recommendedName>
        <fullName evidence="4">Protein yippee-like</fullName>
    </recommendedName>
</protein>
<dbReference type="EMBL" id="KN881666">
    <property type="protein sequence ID" value="KIY51355.1"/>
    <property type="molecule type" value="Genomic_DNA"/>
</dbReference>
<proteinExistence type="inferred from homology"/>
<organism evidence="6 7">
    <name type="scientific">Fistulina hepatica ATCC 64428</name>
    <dbReference type="NCBI Taxonomy" id="1128425"/>
    <lineage>
        <taxon>Eukaryota</taxon>
        <taxon>Fungi</taxon>
        <taxon>Dikarya</taxon>
        <taxon>Basidiomycota</taxon>
        <taxon>Agaricomycotina</taxon>
        <taxon>Agaricomycetes</taxon>
        <taxon>Agaricomycetidae</taxon>
        <taxon>Agaricales</taxon>
        <taxon>Fistulinaceae</taxon>
        <taxon>Fistulina</taxon>
    </lineage>
</organism>
<accession>A0A0D7AHL0</accession>
<evidence type="ECO:0000259" key="5">
    <source>
        <dbReference type="PROSITE" id="PS51792"/>
    </source>
</evidence>
<keyword evidence="3" id="KW-0862">Zinc</keyword>
<keyword evidence="2" id="KW-0479">Metal-binding</keyword>
<keyword evidence="7" id="KW-1185">Reference proteome</keyword>
<feature type="domain" description="Yippee" evidence="5">
    <location>
        <begin position="13"/>
        <end position="110"/>
    </location>
</feature>
<dbReference type="InterPro" id="IPR034751">
    <property type="entry name" value="Yippee"/>
</dbReference>
<dbReference type="PANTHER" id="PTHR13848">
    <property type="entry name" value="PROTEIN YIPPEE-LIKE CG15309-RELATED"/>
    <property type="match status" value="1"/>
</dbReference>
<gene>
    <name evidence="6" type="ORF">FISHEDRAFT_37193</name>
</gene>
<evidence type="ECO:0000256" key="4">
    <source>
        <dbReference type="RuleBase" id="RU110713"/>
    </source>
</evidence>
<evidence type="ECO:0000313" key="7">
    <source>
        <dbReference type="Proteomes" id="UP000054144"/>
    </source>
</evidence>
<evidence type="ECO:0000256" key="1">
    <source>
        <dbReference type="ARBA" id="ARBA00005613"/>
    </source>
</evidence>
<dbReference type="InterPro" id="IPR039058">
    <property type="entry name" value="Yippee_fam"/>
</dbReference>
<evidence type="ECO:0000256" key="2">
    <source>
        <dbReference type="ARBA" id="ARBA00022723"/>
    </source>
</evidence>
<dbReference type="GO" id="GO:0046872">
    <property type="term" value="F:metal ion binding"/>
    <property type="evidence" value="ECO:0007669"/>
    <property type="project" value="UniProtKB-KW"/>
</dbReference>
<dbReference type="OrthoDB" id="6407410at2759"/>